<evidence type="ECO:0000313" key="3">
    <source>
        <dbReference type="Proteomes" id="UP000187151"/>
    </source>
</evidence>
<keyword evidence="1" id="KW-0812">Transmembrane</keyword>
<accession>A0ABX3FV27</accession>
<keyword evidence="1" id="KW-0472">Membrane</keyword>
<evidence type="ECO:0000313" key="2">
    <source>
        <dbReference type="EMBL" id="OLZ58384.1"/>
    </source>
</evidence>
<feature type="transmembrane region" description="Helical" evidence="1">
    <location>
        <begin position="66"/>
        <end position="85"/>
    </location>
</feature>
<dbReference type="Proteomes" id="UP000187151">
    <property type="component" value="Unassembled WGS sequence"/>
</dbReference>
<name>A0ABX3FV27_9ACTN</name>
<proteinExistence type="predicted"/>
<keyword evidence="3" id="KW-1185">Reference proteome</keyword>
<organism evidence="2 3">
    <name type="scientific">Streptomyces amritsarensis</name>
    <dbReference type="NCBI Taxonomy" id="681158"/>
    <lineage>
        <taxon>Bacteria</taxon>
        <taxon>Bacillati</taxon>
        <taxon>Actinomycetota</taxon>
        <taxon>Actinomycetes</taxon>
        <taxon>Kitasatosporales</taxon>
        <taxon>Streptomycetaceae</taxon>
        <taxon>Streptomyces</taxon>
    </lineage>
</organism>
<feature type="transmembrane region" description="Helical" evidence="1">
    <location>
        <begin position="26"/>
        <end position="54"/>
    </location>
</feature>
<reference evidence="2 3" key="1">
    <citation type="submission" date="2016-01" db="EMBL/GenBank/DDBJ databases">
        <title>Streptomyces amritsarensis strain MTCC 11845 genome sequencing and assembly.</title>
        <authorList>
            <person name="Sharma D."/>
            <person name="Nair G.R."/>
            <person name="Kaur G."/>
            <person name="Manhas R.K."/>
            <person name="Mayilraj S."/>
        </authorList>
    </citation>
    <scope>NUCLEOTIDE SEQUENCE [LARGE SCALE GENOMIC DNA]</scope>
    <source>
        <strain evidence="2 3">MTCC 11845</strain>
    </source>
</reference>
<dbReference type="RefSeq" id="WP_076046394.1">
    <property type="nucleotide sequence ID" value="NZ_MQUR01000086.1"/>
</dbReference>
<sequence>MNPSTYAALYGPWQPARPVRKERPAVVALAVLLWAVTALSVSWVGGLACVALLWTAAAGHPSGGLFLLLLLFPAGAAALVALARTSRFREMAAATRMLLLGALACPVPAVLALGPWFLAS</sequence>
<feature type="transmembrane region" description="Helical" evidence="1">
    <location>
        <begin position="97"/>
        <end position="118"/>
    </location>
</feature>
<dbReference type="EMBL" id="MQUR01000086">
    <property type="protein sequence ID" value="OLZ58384.1"/>
    <property type="molecule type" value="Genomic_DNA"/>
</dbReference>
<evidence type="ECO:0008006" key="4">
    <source>
        <dbReference type="Google" id="ProtNLM"/>
    </source>
</evidence>
<evidence type="ECO:0000256" key="1">
    <source>
        <dbReference type="SAM" id="Phobius"/>
    </source>
</evidence>
<gene>
    <name evidence="2" type="ORF">AVW11_28095</name>
</gene>
<keyword evidence="1" id="KW-1133">Transmembrane helix</keyword>
<protein>
    <recommendedName>
        <fullName evidence="4">Integral membrane protein</fullName>
    </recommendedName>
</protein>
<comment type="caution">
    <text evidence="2">The sequence shown here is derived from an EMBL/GenBank/DDBJ whole genome shotgun (WGS) entry which is preliminary data.</text>
</comment>